<dbReference type="Proteomes" id="UP000250561">
    <property type="component" value="Unassembled WGS sequence"/>
</dbReference>
<dbReference type="PANTHER" id="PTHR43280">
    <property type="entry name" value="ARAC-FAMILY TRANSCRIPTIONAL REGULATOR"/>
    <property type="match status" value="1"/>
</dbReference>
<evidence type="ECO:0000256" key="1">
    <source>
        <dbReference type="ARBA" id="ARBA00023125"/>
    </source>
</evidence>
<dbReference type="Gene3D" id="1.10.10.60">
    <property type="entry name" value="Homeodomain-like"/>
    <property type="match status" value="1"/>
</dbReference>
<protein>
    <submittedName>
        <fullName evidence="3">AraC family transcriptional regulator</fullName>
    </submittedName>
</protein>
<dbReference type="GO" id="GO:0003700">
    <property type="term" value="F:DNA-binding transcription factor activity"/>
    <property type="evidence" value="ECO:0007669"/>
    <property type="project" value="InterPro"/>
</dbReference>
<evidence type="ECO:0000313" key="3">
    <source>
        <dbReference type="EMBL" id="SPW59225.1"/>
    </source>
</evidence>
<evidence type="ECO:0000313" key="4">
    <source>
        <dbReference type="Proteomes" id="UP000250561"/>
    </source>
</evidence>
<reference evidence="3 4" key="1">
    <citation type="submission" date="2018-06" db="EMBL/GenBank/DDBJ databases">
        <authorList>
            <consortium name="Pathogen Informatics"/>
            <person name="Doyle S."/>
        </authorList>
    </citation>
    <scope>NUCLEOTIDE SEQUENCE [LARGE SCALE GENOMIC DNA]</scope>
    <source>
        <strain evidence="3 4">NCTC11126</strain>
    </source>
</reference>
<organism evidence="3 4">
    <name type="scientific">Escherichia coli</name>
    <dbReference type="NCBI Taxonomy" id="562"/>
    <lineage>
        <taxon>Bacteria</taxon>
        <taxon>Pseudomonadati</taxon>
        <taxon>Pseudomonadota</taxon>
        <taxon>Gammaproteobacteria</taxon>
        <taxon>Enterobacterales</taxon>
        <taxon>Enterobacteriaceae</taxon>
        <taxon>Escherichia</taxon>
    </lineage>
</organism>
<dbReference type="PROSITE" id="PS01124">
    <property type="entry name" value="HTH_ARAC_FAMILY_2"/>
    <property type="match status" value="1"/>
</dbReference>
<keyword evidence="1" id="KW-0238">DNA-binding</keyword>
<dbReference type="InterPro" id="IPR018060">
    <property type="entry name" value="HTH_AraC"/>
</dbReference>
<sequence>MSLVCSVIFIHHAFNANILDKDYAFSDGEILMVDNAVRTHFEPYERHFKEIGFTENTIKKYLQCTNIQTVTVPVPAKFLRASNVPTGLLNEMIAYLNSEERNHHNFSELLLFSCLSIFAACKGFITLLTNGVLSVSGKVRNIVNMKLAHPWKLKDICDCLYISESLLKKKLKQEQTTFSQILLDARMQHAKKFDTRRRFSQ</sequence>
<accession>A0A2X1MEM0</accession>
<evidence type="ECO:0000259" key="2">
    <source>
        <dbReference type="PROSITE" id="PS01124"/>
    </source>
</evidence>
<dbReference type="NCBIfam" id="NF007407">
    <property type="entry name" value="PRK09940.1"/>
    <property type="match status" value="1"/>
</dbReference>
<dbReference type="AlphaFoldDB" id="A0A2X1MEM0"/>
<name>A0A2X1MEM0_ECOLX</name>
<proteinExistence type="predicted"/>
<feature type="domain" description="HTH araC/xylS-type" evidence="2">
    <location>
        <begin position="137"/>
        <end position="201"/>
    </location>
</feature>
<dbReference type="Pfam" id="PF00165">
    <property type="entry name" value="HTH_AraC"/>
    <property type="match status" value="1"/>
</dbReference>
<gene>
    <name evidence="3" type="primary">gadW_3</name>
    <name evidence="3" type="ORF">NCTC11126_06602</name>
</gene>
<dbReference type="GO" id="GO:0043565">
    <property type="term" value="F:sequence-specific DNA binding"/>
    <property type="evidence" value="ECO:0007669"/>
    <property type="project" value="InterPro"/>
</dbReference>
<dbReference type="PANTHER" id="PTHR43280:SF33">
    <property type="entry name" value="HTH-TYPE TRANSCRIPTIONAL REGULATOR APPY-RELATED"/>
    <property type="match status" value="1"/>
</dbReference>
<dbReference type="EMBL" id="UARS01000023">
    <property type="protein sequence ID" value="SPW59225.1"/>
    <property type="molecule type" value="Genomic_DNA"/>
</dbReference>